<dbReference type="InterPro" id="IPR006047">
    <property type="entry name" value="GH13_cat_dom"/>
</dbReference>
<dbReference type="OrthoDB" id="9805159at2"/>
<dbReference type="PANTHER" id="PTHR10357:SF179">
    <property type="entry name" value="NEUTRAL AND BASIC AMINO ACID TRANSPORT PROTEIN RBAT"/>
    <property type="match status" value="1"/>
</dbReference>
<dbReference type="InterPro" id="IPR013780">
    <property type="entry name" value="Glyco_hydro_b"/>
</dbReference>
<dbReference type="RefSeq" id="WP_038090727.1">
    <property type="nucleotide sequence ID" value="NZ_JMIR01000024.1"/>
</dbReference>
<dbReference type="eggNOG" id="COG0366">
    <property type="taxonomic scope" value="Bacteria"/>
</dbReference>
<dbReference type="Pfam" id="PF00128">
    <property type="entry name" value="Alpha-amylase"/>
    <property type="match status" value="1"/>
</dbReference>
<dbReference type="Proteomes" id="UP000027931">
    <property type="component" value="Unassembled WGS sequence"/>
</dbReference>
<feature type="signal peptide" evidence="4">
    <location>
        <begin position="1"/>
        <end position="21"/>
    </location>
</feature>
<feature type="domain" description="Glycosyl hydrolase family 13 catalytic" evidence="5">
    <location>
        <begin position="44"/>
        <end position="431"/>
    </location>
</feature>
<keyword evidence="4" id="KW-0732">Signal</keyword>
<dbReference type="CDD" id="cd11316">
    <property type="entry name" value="AmyAc_bac2_AmyA"/>
    <property type="match status" value="1"/>
</dbReference>
<keyword evidence="2" id="KW-0378">Hydrolase</keyword>
<dbReference type="SMART" id="SM00642">
    <property type="entry name" value="Aamy"/>
    <property type="match status" value="1"/>
</dbReference>
<dbReference type="EMBL" id="JMIR01000024">
    <property type="protein sequence ID" value="KEO82302.1"/>
    <property type="molecule type" value="Genomic_DNA"/>
</dbReference>
<dbReference type="Gene3D" id="2.60.40.1180">
    <property type="entry name" value="Golgi alpha-mannosidase II"/>
    <property type="match status" value="1"/>
</dbReference>
<dbReference type="GO" id="GO:0004556">
    <property type="term" value="F:alpha-amylase activity"/>
    <property type="evidence" value="ECO:0007669"/>
    <property type="project" value="TreeGrafter"/>
</dbReference>
<reference evidence="6 7" key="1">
    <citation type="journal article" date="2013" name="Int. J. Syst. Evol. Microbiol.">
        <title>Tumebacillus flagellatus sp. nov., an alpha-amylase/pullulanase-producing bacterium isolated from cassava wastewater.</title>
        <authorList>
            <person name="Wang Q."/>
            <person name="Xie N."/>
            <person name="Qin Y."/>
            <person name="Shen N."/>
            <person name="Zhu J."/>
            <person name="Mi H."/>
            <person name="Huang R."/>
        </authorList>
    </citation>
    <scope>NUCLEOTIDE SEQUENCE [LARGE SCALE GENOMIC DNA]</scope>
    <source>
        <strain evidence="6 7">GST4</strain>
    </source>
</reference>
<dbReference type="Gene3D" id="3.20.20.80">
    <property type="entry name" value="Glycosidases"/>
    <property type="match status" value="1"/>
</dbReference>
<dbReference type="PROSITE" id="PS51257">
    <property type="entry name" value="PROKAR_LIPOPROTEIN"/>
    <property type="match status" value="1"/>
</dbReference>
<evidence type="ECO:0000313" key="7">
    <source>
        <dbReference type="Proteomes" id="UP000027931"/>
    </source>
</evidence>
<keyword evidence="7" id="KW-1185">Reference proteome</keyword>
<dbReference type="GO" id="GO:0009313">
    <property type="term" value="P:oligosaccharide catabolic process"/>
    <property type="evidence" value="ECO:0007669"/>
    <property type="project" value="TreeGrafter"/>
</dbReference>
<evidence type="ECO:0000256" key="2">
    <source>
        <dbReference type="ARBA" id="ARBA00022801"/>
    </source>
</evidence>
<evidence type="ECO:0000256" key="4">
    <source>
        <dbReference type="SAM" id="SignalP"/>
    </source>
</evidence>
<evidence type="ECO:0000313" key="6">
    <source>
        <dbReference type="EMBL" id="KEO82302.1"/>
    </source>
</evidence>
<dbReference type="PANTHER" id="PTHR10357">
    <property type="entry name" value="ALPHA-AMYLASE FAMILY MEMBER"/>
    <property type="match status" value="1"/>
</dbReference>
<protein>
    <recommendedName>
        <fullName evidence="5">Glycosyl hydrolase family 13 catalytic domain-containing protein</fullName>
    </recommendedName>
</protein>
<gene>
    <name evidence="6" type="ORF">EL26_16085</name>
</gene>
<comment type="caution">
    <text evidence="6">The sequence shown here is derived from an EMBL/GenBank/DDBJ whole genome shotgun (WGS) entry which is preliminary data.</text>
</comment>
<feature type="chain" id="PRO_5001697006" description="Glycosyl hydrolase family 13 catalytic domain-containing protein" evidence="4">
    <location>
        <begin position="22"/>
        <end position="518"/>
    </location>
</feature>
<keyword evidence="3" id="KW-0326">Glycosidase</keyword>
<dbReference type="SUPFAM" id="SSF51011">
    <property type="entry name" value="Glycosyl hydrolase domain"/>
    <property type="match status" value="1"/>
</dbReference>
<dbReference type="InterPro" id="IPR045857">
    <property type="entry name" value="O16G_dom_2"/>
</dbReference>
<name>A0A074M8J2_9BACL</name>
<dbReference type="AlphaFoldDB" id="A0A074M8J2"/>
<sequence>MKQTTLLLSSLALTVGIVATGCTNQSTPKNAPLLHKPPHGVYYEVFVRSFADSNGDGVGDLKGLTQKLDYLQDLGVEGLWLMPINASPSYHGYDTTDYKAVNPTYGTADDMKQLVQEAHKRNMSVLLDFVANHTSNRHPWFQSAESSPTSPYRDYYIWATPTTNTKERGDTGQELWHGDPGNQYYAYFYDGMPDLNYDNPKVRQEIIQAGQYWLKDIGVDGFRLDAAKHIYSDPDPARNVAWWQEFRKGMEEVKPDVFLVGEIWDSPTVVAPYLKGLNSAFDFDLSKMLIAAAQSESDSNLVSQLIATRQLYAETAGKDYIDSTFLTNHDMDRTMSQLDGNVDHAKMAASLLLTLPGDPFLYYGEELGMEGKKPDEAIREPILWKKDPKAPEQTNWEYANYNTDNAAKSVEAEQASATSLYAHYRALIQARRQSDVLIRGELAEVPSIHAEGLVAFKRTLDDQSLLVVHNLSGKAQDVALDGDLKSYQNTYFASTPEAKVKSNALTMPPYSSIILQRS</sequence>
<organism evidence="6 7">
    <name type="scientific">Tumebacillus flagellatus</name>
    <dbReference type="NCBI Taxonomy" id="1157490"/>
    <lineage>
        <taxon>Bacteria</taxon>
        <taxon>Bacillati</taxon>
        <taxon>Bacillota</taxon>
        <taxon>Bacilli</taxon>
        <taxon>Bacillales</taxon>
        <taxon>Alicyclobacillaceae</taxon>
        <taxon>Tumebacillus</taxon>
    </lineage>
</organism>
<dbReference type="STRING" id="1157490.EL26_16085"/>
<comment type="similarity">
    <text evidence="1">Belongs to the glycosyl hydrolase 13 family.</text>
</comment>
<dbReference type="SUPFAM" id="SSF51445">
    <property type="entry name" value="(Trans)glycosidases"/>
    <property type="match status" value="1"/>
</dbReference>
<accession>A0A074M8J2</accession>
<dbReference type="InterPro" id="IPR017853">
    <property type="entry name" value="GH"/>
</dbReference>
<dbReference type="Gene3D" id="3.90.400.10">
    <property type="entry name" value="Oligo-1,6-glucosidase, Domain 2"/>
    <property type="match status" value="1"/>
</dbReference>
<evidence type="ECO:0000256" key="1">
    <source>
        <dbReference type="ARBA" id="ARBA00008061"/>
    </source>
</evidence>
<dbReference type="InterPro" id="IPR056300">
    <property type="entry name" value="SusG-like_C"/>
</dbReference>
<evidence type="ECO:0000256" key="3">
    <source>
        <dbReference type="ARBA" id="ARBA00023295"/>
    </source>
</evidence>
<dbReference type="Pfam" id="PF23915">
    <property type="entry name" value="SusG_C"/>
    <property type="match status" value="1"/>
</dbReference>
<evidence type="ECO:0000259" key="5">
    <source>
        <dbReference type="SMART" id="SM00642"/>
    </source>
</evidence>
<proteinExistence type="inferred from homology"/>